<comment type="caution">
    <text evidence="14">The sequence shown here is derived from an EMBL/GenBank/DDBJ whole genome shotgun (WGS) entry which is preliminary data.</text>
</comment>
<dbReference type="PANTHER" id="PTHR45874">
    <property type="entry name" value="HOMEOBOX PROTEIN ABDOMINAL-B"/>
    <property type="match status" value="1"/>
</dbReference>
<dbReference type="PROSITE" id="PS50071">
    <property type="entry name" value="HOMEOBOX_2"/>
    <property type="match status" value="1"/>
</dbReference>
<dbReference type="PROSITE" id="PS00027">
    <property type="entry name" value="HOMEOBOX_1"/>
    <property type="match status" value="1"/>
</dbReference>
<evidence type="ECO:0000256" key="7">
    <source>
        <dbReference type="ARBA" id="ARBA00023155"/>
    </source>
</evidence>
<keyword evidence="15" id="KW-1185">Reference proteome</keyword>
<keyword evidence="9 10" id="KW-0539">Nucleus</keyword>
<dbReference type="Gene3D" id="1.10.10.60">
    <property type="entry name" value="Homeodomain-like"/>
    <property type="match status" value="1"/>
</dbReference>
<dbReference type="InterPro" id="IPR020479">
    <property type="entry name" value="HD_metazoa"/>
</dbReference>
<protein>
    <recommendedName>
        <fullName evidence="13">Homeobox domain-containing protein</fullName>
    </recommendedName>
</protein>
<dbReference type="FunFam" id="1.10.10.60:FF:000018">
    <property type="entry name" value="Homeobox A10"/>
    <property type="match status" value="1"/>
</dbReference>
<accession>A0A9D3RP69</accession>
<sequence>MQNNNNNNNNKMSCPNNVAAGSFLMDSLVGGPPAYRGEGYSGSPGIYVQAGAEYGCSMLRNCGIVPTPLSKRDELPPTSLPVSAYHHPPFLQQLDTWGTDPKASCRIAQPVARPLPSCSFPVGNVKEEGMRCLYRADIDRAKETTEPATYTRLGADSSQCKQGPVSEPGYFRVNQVYTDEKEQNGNEFATGFAPVANMTATTEKPLQSLHDSGKFEREPAAEEVKKEDHNTSKRLSEKEEHFNKVVCSSTDNSDNEMKEDSKAERTAGNWLTAKSGRKKRCPYTKYQTLELEKEFLFNMYLTRERRLEISKSINLTDRQVKIWFQNRRMKLKKLNRESRVRELTSSYSYT</sequence>
<evidence type="ECO:0000256" key="3">
    <source>
        <dbReference type="ARBA" id="ARBA00006317"/>
    </source>
</evidence>
<comment type="subcellular location">
    <subcellularLocation>
        <location evidence="2 10 11">Nucleus</location>
    </subcellularLocation>
</comment>
<dbReference type="SMART" id="SM00389">
    <property type="entry name" value="HOX"/>
    <property type="match status" value="1"/>
</dbReference>
<dbReference type="PRINTS" id="PR00024">
    <property type="entry name" value="HOMEOBOX"/>
</dbReference>
<evidence type="ECO:0000256" key="12">
    <source>
        <dbReference type="SAM" id="MobiDB-lite"/>
    </source>
</evidence>
<evidence type="ECO:0000256" key="10">
    <source>
        <dbReference type="PROSITE-ProRule" id="PRU00108"/>
    </source>
</evidence>
<dbReference type="AlphaFoldDB" id="A0A9D3RP69"/>
<evidence type="ECO:0000313" key="14">
    <source>
        <dbReference type="EMBL" id="KAG5837974.1"/>
    </source>
</evidence>
<dbReference type="GO" id="GO:0000978">
    <property type="term" value="F:RNA polymerase II cis-regulatory region sequence-specific DNA binding"/>
    <property type="evidence" value="ECO:0007669"/>
    <property type="project" value="TreeGrafter"/>
</dbReference>
<evidence type="ECO:0000256" key="1">
    <source>
        <dbReference type="ARBA" id="ARBA00003263"/>
    </source>
</evidence>
<keyword evidence="8" id="KW-0804">Transcription</keyword>
<evidence type="ECO:0000256" key="8">
    <source>
        <dbReference type="ARBA" id="ARBA00023163"/>
    </source>
</evidence>
<dbReference type="CDD" id="cd00086">
    <property type="entry name" value="homeodomain"/>
    <property type="match status" value="1"/>
</dbReference>
<evidence type="ECO:0000256" key="4">
    <source>
        <dbReference type="ARBA" id="ARBA00022473"/>
    </source>
</evidence>
<evidence type="ECO:0000256" key="2">
    <source>
        <dbReference type="ARBA" id="ARBA00004123"/>
    </source>
</evidence>
<dbReference type="InterPro" id="IPR001356">
    <property type="entry name" value="HD"/>
</dbReference>
<dbReference type="GO" id="GO:0000981">
    <property type="term" value="F:DNA-binding transcription factor activity, RNA polymerase II-specific"/>
    <property type="evidence" value="ECO:0007669"/>
    <property type="project" value="InterPro"/>
</dbReference>
<evidence type="ECO:0000256" key="9">
    <source>
        <dbReference type="ARBA" id="ARBA00023242"/>
    </source>
</evidence>
<dbReference type="Pfam" id="PF00046">
    <property type="entry name" value="Homeodomain"/>
    <property type="match status" value="1"/>
</dbReference>
<dbReference type="InterPro" id="IPR046333">
    <property type="entry name" value="HXA10/ABDB-like"/>
</dbReference>
<gene>
    <name evidence="14" type="ORF">ANANG_G00218840</name>
</gene>
<evidence type="ECO:0000256" key="6">
    <source>
        <dbReference type="ARBA" id="ARBA00023125"/>
    </source>
</evidence>
<feature type="region of interest" description="Disordered" evidence="12">
    <location>
        <begin position="205"/>
        <end position="266"/>
    </location>
</feature>
<dbReference type="GO" id="GO:0005634">
    <property type="term" value="C:nucleus"/>
    <property type="evidence" value="ECO:0007669"/>
    <property type="project" value="UniProtKB-SubCell"/>
</dbReference>
<dbReference type="PANTHER" id="PTHR45874:SF2">
    <property type="entry name" value="HOMEOBOX PROTEIN HOX-C10"/>
    <property type="match status" value="1"/>
</dbReference>
<name>A0A9D3RP69_ANGAN</name>
<evidence type="ECO:0000256" key="11">
    <source>
        <dbReference type="RuleBase" id="RU000682"/>
    </source>
</evidence>
<comment type="function">
    <text evidence="1">Sequence-specific transcription factor which is part of a developmental regulatory system that provides cells with specific positional identities on the anterior-posterior axis.</text>
</comment>
<feature type="DNA-binding region" description="Homeobox" evidence="10">
    <location>
        <begin position="276"/>
        <end position="335"/>
    </location>
</feature>
<feature type="domain" description="Homeobox" evidence="13">
    <location>
        <begin position="274"/>
        <end position="334"/>
    </location>
</feature>
<dbReference type="InterPro" id="IPR009057">
    <property type="entry name" value="Homeodomain-like_sf"/>
</dbReference>
<comment type="similarity">
    <text evidence="3">Belongs to the Abd-B homeobox family.</text>
</comment>
<evidence type="ECO:0000313" key="15">
    <source>
        <dbReference type="Proteomes" id="UP001044222"/>
    </source>
</evidence>
<evidence type="ECO:0000259" key="13">
    <source>
        <dbReference type="PROSITE" id="PS50071"/>
    </source>
</evidence>
<keyword evidence="6 10" id="KW-0238">DNA-binding</keyword>
<keyword evidence="4" id="KW-0217">Developmental protein</keyword>
<dbReference type="InterPro" id="IPR017970">
    <property type="entry name" value="Homeobox_CS"/>
</dbReference>
<feature type="compositionally biased region" description="Basic and acidic residues" evidence="12">
    <location>
        <begin position="211"/>
        <end position="243"/>
    </location>
</feature>
<dbReference type="EMBL" id="JAFIRN010000012">
    <property type="protein sequence ID" value="KAG5837974.1"/>
    <property type="molecule type" value="Genomic_DNA"/>
</dbReference>
<feature type="compositionally biased region" description="Basic and acidic residues" evidence="12">
    <location>
        <begin position="255"/>
        <end position="265"/>
    </location>
</feature>
<keyword evidence="7 10" id="KW-0371">Homeobox</keyword>
<proteinExistence type="inferred from homology"/>
<dbReference type="SUPFAM" id="SSF46689">
    <property type="entry name" value="Homeodomain-like"/>
    <property type="match status" value="1"/>
</dbReference>
<organism evidence="14 15">
    <name type="scientific">Anguilla anguilla</name>
    <name type="common">European freshwater eel</name>
    <name type="synonym">Muraena anguilla</name>
    <dbReference type="NCBI Taxonomy" id="7936"/>
    <lineage>
        <taxon>Eukaryota</taxon>
        <taxon>Metazoa</taxon>
        <taxon>Chordata</taxon>
        <taxon>Craniata</taxon>
        <taxon>Vertebrata</taxon>
        <taxon>Euteleostomi</taxon>
        <taxon>Actinopterygii</taxon>
        <taxon>Neopterygii</taxon>
        <taxon>Teleostei</taxon>
        <taxon>Anguilliformes</taxon>
        <taxon>Anguillidae</taxon>
        <taxon>Anguilla</taxon>
    </lineage>
</organism>
<reference evidence="14" key="1">
    <citation type="submission" date="2021-01" db="EMBL/GenBank/DDBJ databases">
        <title>A chromosome-scale assembly of European eel, Anguilla anguilla.</title>
        <authorList>
            <person name="Henkel C."/>
            <person name="Jong-Raadsen S.A."/>
            <person name="Dufour S."/>
            <person name="Weltzien F.-A."/>
            <person name="Palstra A.P."/>
            <person name="Pelster B."/>
            <person name="Spaink H.P."/>
            <person name="Van Den Thillart G.E."/>
            <person name="Jansen H."/>
            <person name="Zahm M."/>
            <person name="Klopp C."/>
            <person name="Cedric C."/>
            <person name="Louis A."/>
            <person name="Berthelot C."/>
            <person name="Parey E."/>
            <person name="Roest Crollius H."/>
            <person name="Montfort J."/>
            <person name="Robinson-Rechavi M."/>
            <person name="Bucao C."/>
            <person name="Bouchez O."/>
            <person name="Gislard M."/>
            <person name="Lluch J."/>
            <person name="Milhes M."/>
            <person name="Lampietro C."/>
            <person name="Lopez Roques C."/>
            <person name="Donnadieu C."/>
            <person name="Braasch I."/>
            <person name="Desvignes T."/>
            <person name="Postlethwait J."/>
            <person name="Bobe J."/>
            <person name="Guiguen Y."/>
            <person name="Dirks R."/>
        </authorList>
    </citation>
    <scope>NUCLEOTIDE SEQUENCE</scope>
    <source>
        <strain evidence="14">Tag_6206</strain>
        <tissue evidence="14">Liver</tissue>
    </source>
</reference>
<evidence type="ECO:0000256" key="5">
    <source>
        <dbReference type="ARBA" id="ARBA00023015"/>
    </source>
</evidence>
<dbReference type="Proteomes" id="UP001044222">
    <property type="component" value="Chromosome 12"/>
</dbReference>
<keyword evidence="5" id="KW-0805">Transcription regulation</keyword>